<keyword evidence="3" id="KW-0813">Transport</keyword>
<dbReference type="PANTHER" id="PTHR30026:SF22">
    <property type="entry name" value="OUTER MEMBRANE EFFLUX PROTEIN"/>
    <property type="match status" value="1"/>
</dbReference>
<dbReference type="Pfam" id="PF02321">
    <property type="entry name" value="OEP"/>
    <property type="match status" value="2"/>
</dbReference>
<name>A0A7W4NIT2_GLUDI</name>
<dbReference type="EMBL" id="JABEQG010000112">
    <property type="protein sequence ID" value="MBB2158516.1"/>
    <property type="molecule type" value="Genomic_DNA"/>
</dbReference>
<reference evidence="8 9" key="1">
    <citation type="submission" date="2020-04" db="EMBL/GenBank/DDBJ databases">
        <title>Description of novel Gluconacetobacter.</title>
        <authorList>
            <person name="Sombolestani A."/>
        </authorList>
    </citation>
    <scope>NUCLEOTIDE SEQUENCE [LARGE SCALE GENOMIC DNA]</scope>
    <source>
        <strain evidence="8 9">LMG 7603</strain>
    </source>
</reference>
<keyword evidence="4" id="KW-1134">Transmembrane beta strand</keyword>
<keyword evidence="5" id="KW-0812">Transmembrane</keyword>
<keyword evidence="6" id="KW-0472">Membrane</keyword>
<organism evidence="8 9">
    <name type="scientific">Gluconacetobacter diazotrophicus</name>
    <name type="common">Acetobacter diazotrophicus</name>
    <dbReference type="NCBI Taxonomy" id="33996"/>
    <lineage>
        <taxon>Bacteria</taxon>
        <taxon>Pseudomonadati</taxon>
        <taxon>Pseudomonadota</taxon>
        <taxon>Alphaproteobacteria</taxon>
        <taxon>Acetobacterales</taxon>
        <taxon>Acetobacteraceae</taxon>
        <taxon>Gluconacetobacter</taxon>
    </lineage>
</organism>
<dbReference type="InterPro" id="IPR051906">
    <property type="entry name" value="TolC-like"/>
</dbReference>
<comment type="similarity">
    <text evidence="2">Belongs to the outer membrane factor (OMF) (TC 1.B.17) family.</text>
</comment>
<dbReference type="Proteomes" id="UP000550787">
    <property type="component" value="Unassembled WGS sequence"/>
</dbReference>
<dbReference type="GO" id="GO:0015562">
    <property type="term" value="F:efflux transmembrane transporter activity"/>
    <property type="evidence" value="ECO:0007669"/>
    <property type="project" value="InterPro"/>
</dbReference>
<dbReference type="SUPFAM" id="SSF56954">
    <property type="entry name" value="Outer membrane efflux proteins (OEP)"/>
    <property type="match status" value="1"/>
</dbReference>
<comment type="subcellular location">
    <subcellularLocation>
        <location evidence="1">Cell outer membrane</location>
    </subcellularLocation>
</comment>
<dbReference type="AlphaFoldDB" id="A0A7W4NIT2"/>
<dbReference type="Gene3D" id="1.20.1600.10">
    <property type="entry name" value="Outer membrane efflux proteins (OEP)"/>
    <property type="match status" value="1"/>
</dbReference>
<evidence type="ECO:0000313" key="9">
    <source>
        <dbReference type="Proteomes" id="UP000550787"/>
    </source>
</evidence>
<sequence>MELKFGSRGLACSVGLLILMCIFAGASQKNVSHAAAPSAEFVRALSHAYVNDPTLRAERETLSATDEQVPEAMAGWRPTIQVNANATYTSGTYRSNPQNGRYLYGYGYDIPGFSDGVSISEPLFTGGRTTARMKEAVRKVVSERAHLRSVEEKTLRDAEKAYVALVKNRLLVRIAAENVRVLKDESTLLRKEVSTGVATTKDVAQTEYAFAGAQADLVQIAGSLLAAQADFVRAIGLPAPDVDEFPKPLAIRVRSEGRLRESASSDNPDVKASRMDASSKEAAIAEAESALLPQISAEFSYTHGTNQDYGKSLTDNKIATIELKFPLYQGGSEFAKIAEAKRDLSAARFRVRAQIRSAEDEAVTSWRRAEADRQMISDLQRALAAAVSAFDAGQRQLVLGVNTTYELLQIQRSVIDARKRIVENLADEVDASYELASSIGRLTAFALNLPVSIYDVSAHYDRMSGANLAPW</sequence>
<evidence type="ECO:0000256" key="6">
    <source>
        <dbReference type="ARBA" id="ARBA00023136"/>
    </source>
</evidence>
<protein>
    <submittedName>
        <fullName evidence="8">TolC family protein</fullName>
    </submittedName>
</protein>
<evidence type="ECO:0000256" key="4">
    <source>
        <dbReference type="ARBA" id="ARBA00022452"/>
    </source>
</evidence>
<accession>A0A7W4NIT2</accession>
<proteinExistence type="inferred from homology"/>
<evidence type="ECO:0000256" key="2">
    <source>
        <dbReference type="ARBA" id="ARBA00007613"/>
    </source>
</evidence>
<dbReference type="GO" id="GO:1990281">
    <property type="term" value="C:efflux pump complex"/>
    <property type="evidence" value="ECO:0007669"/>
    <property type="project" value="TreeGrafter"/>
</dbReference>
<evidence type="ECO:0000256" key="3">
    <source>
        <dbReference type="ARBA" id="ARBA00022448"/>
    </source>
</evidence>
<dbReference type="GO" id="GO:0009279">
    <property type="term" value="C:cell outer membrane"/>
    <property type="evidence" value="ECO:0007669"/>
    <property type="project" value="UniProtKB-SubCell"/>
</dbReference>
<keyword evidence="7" id="KW-0998">Cell outer membrane</keyword>
<evidence type="ECO:0000256" key="7">
    <source>
        <dbReference type="ARBA" id="ARBA00023237"/>
    </source>
</evidence>
<gene>
    <name evidence="8" type="ORF">HLH33_19915</name>
</gene>
<evidence type="ECO:0000256" key="5">
    <source>
        <dbReference type="ARBA" id="ARBA00022692"/>
    </source>
</evidence>
<evidence type="ECO:0000313" key="8">
    <source>
        <dbReference type="EMBL" id="MBB2158516.1"/>
    </source>
</evidence>
<dbReference type="GO" id="GO:0015288">
    <property type="term" value="F:porin activity"/>
    <property type="evidence" value="ECO:0007669"/>
    <property type="project" value="TreeGrafter"/>
</dbReference>
<dbReference type="InterPro" id="IPR003423">
    <property type="entry name" value="OMP_efflux"/>
</dbReference>
<comment type="caution">
    <text evidence="8">The sequence shown here is derived from an EMBL/GenBank/DDBJ whole genome shotgun (WGS) entry which is preliminary data.</text>
</comment>
<dbReference type="PANTHER" id="PTHR30026">
    <property type="entry name" value="OUTER MEMBRANE PROTEIN TOLC"/>
    <property type="match status" value="1"/>
</dbReference>
<evidence type="ECO:0000256" key="1">
    <source>
        <dbReference type="ARBA" id="ARBA00004442"/>
    </source>
</evidence>